<dbReference type="GO" id="GO:0016020">
    <property type="term" value="C:membrane"/>
    <property type="evidence" value="ECO:0007669"/>
    <property type="project" value="UniProtKB-SubCell"/>
</dbReference>
<dbReference type="PANTHER" id="PTHR11453:SF127">
    <property type="entry name" value="SOLUTE CARRIER FAMILY 4 MEMBER 11"/>
    <property type="match status" value="1"/>
</dbReference>
<dbReference type="Pfam" id="PF00955">
    <property type="entry name" value="HCO3_cotransp"/>
    <property type="match status" value="2"/>
</dbReference>
<evidence type="ECO:0000256" key="6">
    <source>
        <dbReference type="SAM" id="Phobius"/>
    </source>
</evidence>
<evidence type="ECO:0000313" key="9">
    <source>
        <dbReference type="Proteomes" id="UP001626550"/>
    </source>
</evidence>
<dbReference type="InterPro" id="IPR011531">
    <property type="entry name" value="HCO3_transpt-like_TM_dom"/>
</dbReference>
<evidence type="ECO:0000259" key="7">
    <source>
        <dbReference type="Pfam" id="PF00955"/>
    </source>
</evidence>
<evidence type="ECO:0000256" key="4">
    <source>
        <dbReference type="ARBA" id="ARBA00023136"/>
    </source>
</evidence>
<dbReference type="PANTHER" id="PTHR11453">
    <property type="entry name" value="ANION EXCHANGE PROTEIN"/>
    <property type="match status" value="1"/>
</dbReference>
<keyword evidence="2 6" id="KW-0812">Transmembrane</keyword>
<comment type="caution">
    <text evidence="8">The sequence shown here is derived from an EMBL/GenBank/DDBJ whole genome shotgun (WGS) entry which is preliminary data.</text>
</comment>
<organism evidence="8 9">
    <name type="scientific">Cichlidogyrus casuarinus</name>
    <dbReference type="NCBI Taxonomy" id="1844966"/>
    <lineage>
        <taxon>Eukaryota</taxon>
        <taxon>Metazoa</taxon>
        <taxon>Spiralia</taxon>
        <taxon>Lophotrochozoa</taxon>
        <taxon>Platyhelminthes</taxon>
        <taxon>Monogenea</taxon>
        <taxon>Monopisthocotylea</taxon>
        <taxon>Dactylogyridea</taxon>
        <taxon>Ancyrocephalidae</taxon>
        <taxon>Cichlidogyrus</taxon>
    </lineage>
</organism>
<feature type="domain" description="Bicarbonate transporter-like transmembrane" evidence="7">
    <location>
        <begin position="239"/>
        <end position="565"/>
    </location>
</feature>
<evidence type="ECO:0000256" key="3">
    <source>
        <dbReference type="ARBA" id="ARBA00022989"/>
    </source>
</evidence>
<dbReference type="EMBL" id="JBJKFK010001439">
    <property type="protein sequence ID" value="KAL3313097.1"/>
    <property type="molecule type" value="Genomic_DNA"/>
</dbReference>
<comment type="subcellular location">
    <subcellularLocation>
        <location evidence="1">Membrane</location>
        <topology evidence="1">Multi-pass membrane protein</topology>
    </subcellularLocation>
</comment>
<feature type="transmembrane region" description="Helical" evidence="6">
    <location>
        <begin position="148"/>
        <end position="168"/>
    </location>
</feature>
<evidence type="ECO:0000313" key="8">
    <source>
        <dbReference type="EMBL" id="KAL3313097.1"/>
    </source>
</evidence>
<gene>
    <name evidence="8" type="ORF">Ciccas_008305</name>
</gene>
<dbReference type="InterPro" id="IPR003020">
    <property type="entry name" value="HCO3_transpt_euk"/>
</dbReference>
<feature type="transmembrane region" description="Helical" evidence="6">
    <location>
        <begin position="234"/>
        <end position="254"/>
    </location>
</feature>
<keyword evidence="3 6" id="KW-1133">Transmembrane helix</keyword>
<feature type="transmembrane region" description="Helical" evidence="6">
    <location>
        <begin position="91"/>
        <end position="111"/>
    </location>
</feature>
<evidence type="ECO:0000256" key="1">
    <source>
        <dbReference type="ARBA" id="ARBA00004141"/>
    </source>
</evidence>
<feature type="transmembrane region" description="Helical" evidence="6">
    <location>
        <begin position="180"/>
        <end position="201"/>
    </location>
</feature>
<feature type="transmembrane region" description="Helical" evidence="6">
    <location>
        <begin position="329"/>
        <end position="352"/>
    </location>
</feature>
<feature type="transmembrane region" description="Helical" evidence="6">
    <location>
        <begin position="275"/>
        <end position="293"/>
    </location>
</feature>
<evidence type="ECO:0000256" key="2">
    <source>
        <dbReference type="ARBA" id="ARBA00022692"/>
    </source>
</evidence>
<protein>
    <recommendedName>
        <fullName evidence="7">Bicarbonate transporter-like transmembrane domain-containing protein</fullName>
    </recommendedName>
</protein>
<evidence type="ECO:0000256" key="5">
    <source>
        <dbReference type="SAM" id="Coils"/>
    </source>
</evidence>
<feature type="domain" description="Bicarbonate transporter-like transmembrane" evidence="7">
    <location>
        <begin position="36"/>
        <end position="202"/>
    </location>
</feature>
<sequence length="667" mass="74277">MEGQVRPEVPVAETVSKRREYKKRYLEDFCPPMVMLYRAVKPYVQRWPTDFIDAFQATNVGLILSSILFVYFVCLAPAITFGALLNAQSPGATVVMAILATGVYTIIFTFLSGQPLAIIGITVSTFIIESSIVSVSTSFGVGISIVRAWVSVYASIFGIIGLVFNVLALTQHIRRSVEQVFNMFIATYFFLKALFTMFKLIPLSPTDPRLPPIAIINASLQVPQPHFVVSQKNAMAGATLFLALLMLYFCLILASLKRGTYFRRTVRKMLGAFNVPLGIILVVALNQIFFLQYRLPTLNIPPSDKINVSQWINPVALDQMNNFGTADPATIHGISIVIGFAVFILVFTEAGFNGITALKNKATKPGIFEADFAMLWVAFPLISGFLGWPLVSGAPMRTIPHIVALAKMEERPPPGITAQVIGTVEQRVSGILVGFLVALSVVLGSILQYIPLASLYGMFLYIGVMGVRDLTITHRIQALMKRRKHWLDWEYIRDVPSPQILFFASIQCFFVLILIILNIISEFISEASAACLVFPIVIVAYALIREFALPRWPWISPYLHQLDKKHKVRPAEVEIGLDSLKKKLSQALTTDRQRSISQILNDGPVNPKISTGDLFHIDELLGKTNEQTTSNTDGLYYQQMLAQLSQAQNELDDSDKELGRLRESWAM</sequence>
<feature type="transmembrane region" description="Helical" evidence="6">
    <location>
        <begin position="527"/>
        <end position="544"/>
    </location>
</feature>
<feature type="transmembrane region" description="Helical" evidence="6">
    <location>
        <begin position="500"/>
        <end position="521"/>
    </location>
</feature>
<accession>A0ABD2Q0C9</accession>
<feature type="transmembrane region" description="Helical" evidence="6">
    <location>
        <begin position="62"/>
        <end position="85"/>
    </location>
</feature>
<keyword evidence="5" id="KW-0175">Coiled coil</keyword>
<dbReference type="Gene3D" id="1.10.287.570">
    <property type="entry name" value="Helical hairpin bin"/>
    <property type="match status" value="1"/>
</dbReference>
<name>A0ABD2Q0C9_9PLAT</name>
<feature type="transmembrane region" description="Helical" evidence="6">
    <location>
        <begin position="431"/>
        <end position="450"/>
    </location>
</feature>
<dbReference type="AlphaFoldDB" id="A0ABD2Q0C9"/>
<reference evidence="8 9" key="1">
    <citation type="submission" date="2024-11" db="EMBL/GenBank/DDBJ databases">
        <title>Adaptive evolution of stress response genes in parasites aligns with host niche diversity.</title>
        <authorList>
            <person name="Hahn C."/>
            <person name="Resl P."/>
        </authorList>
    </citation>
    <scope>NUCLEOTIDE SEQUENCE [LARGE SCALE GENOMIC DNA]</scope>
    <source>
        <strain evidence="8">EGGRZ-B1_66</strain>
        <tissue evidence="8">Body</tissue>
    </source>
</reference>
<dbReference type="Proteomes" id="UP001626550">
    <property type="component" value="Unassembled WGS sequence"/>
</dbReference>
<proteinExistence type="predicted"/>
<feature type="coiled-coil region" evidence="5">
    <location>
        <begin position="637"/>
        <end position="664"/>
    </location>
</feature>
<keyword evidence="4 6" id="KW-0472">Membrane</keyword>
<feature type="transmembrane region" description="Helical" evidence="6">
    <location>
        <begin position="118"/>
        <end position="142"/>
    </location>
</feature>
<keyword evidence="9" id="KW-1185">Reference proteome</keyword>